<evidence type="ECO:0000313" key="2">
    <source>
        <dbReference type="EMBL" id="VXA85299.1"/>
    </source>
</evidence>
<gene>
    <name evidence="2" type="ORF">AERO8C_20416</name>
</gene>
<dbReference type="AlphaFoldDB" id="A0A653L0Z2"/>
<reference evidence="2 3" key="1">
    <citation type="submission" date="2019-10" db="EMBL/GenBank/DDBJ databases">
        <authorList>
            <person name="Karimi E."/>
        </authorList>
    </citation>
    <scope>NUCLEOTIDE SEQUENCE [LARGE SCALE GENOMIC DNA]</scope>
    <source>
        <strain evidence="2">Aeromonas sp. 8C</strain>
    </source>
</reference>
<protein>
    <submittedName>
        <fullName evidence="2">Uncharacterized protein</fullName>
    </submittedName>
</protein>
<dbReference type="Proteomes" id="UP000439123">
    <property type="component" value="Unassembled WGS sequence"/>
</dbReference>
<keyword evidence="1" id="KW-0472">Membrane</keyword>
<name>A0A653L0Z2_AERVE</name>
<organism evidence="2 3">
    <name type="scientific">Aeromonas veronii</name>
    <dbReference type="NCBI Taxonomy" id="654"/>
    <lineage>
        <taxon>Bacteria</taxon>
        <taxon>Pseudomonadati</taxon>
        <taxon>Pseudomonadota</taxon>
        <taxon>Gammaproteobacteria</taxon>
        <taxon>Aeromonadales</taxon>
        <taxon>Aeromonadaceae</taxon>
        <taxon>Aeromonas</taxon>
    </lineage>
</organism>
<keyword evidence="1" id="KW-0812">Transmembrane</keyword>
<evidence type="ECO:0000256" key="1">
    <source>
        <dbReference type="SAM" id="Phobius"/>
    </source>
</evidence>
<sequence length="57" mass="5705">MGSQTGPLLPAAGALLATISIKNAALLPAPRPLSLFAICYLAVICLTGSSVLAVPTR</sequence>
<feature type="transmembrane region" description="Helical" evidence="1">
    <location>
        <begin position="34"/>
        <end position="54"/>
    </location>
</feature>
<accession>A0A653L0Z2</accession>
<proteinExistence type="predicted"/>
<evidence type="ECO:0000313" key="3">
    <source>
        <dbReference type="Proteomes" id="UP000439123"/>
    </source>
</evidence>
<keyword evidence="1" id="KW-1133">Transmembrane helix</keyword>
<dbReference type="EMBL" id="CABWLC010000012">
    <property type="protein sequence ID" value="VXA85299.1"/>
    <property type="molecule type" value="Genomic_DNA"/>
</dbReference>